<protein>
    <recommendedName>
        <fullName evidence="3">Sodium-dependent dicarboxylate transporter SdcS</fullName>
    </recommendedName>
    <alternativeName>
        <fullName evidence="8">Na(+)/dicarboxylate symporter</fullName>
    </alternativeName>
</protein>
<dbReference type="Pfam" id="PF00939">
    <property type="entry name" value="Na_sulph_symp"/>
    <property type="match status" value="1"/>
</dbReference>
<dbReference type="RefSeq" id="WP_134211364.1">
    <property type="nucleotide sequence ID" value="NZ_CP038015.1"/>
</dbReference>
<feature type="transmembrane region" description="Helical" evidence="9">
    <location>
        <begin position="202"/>
        <end position="228"/>
    </location>
</feature>
<evidence type="ECO:0000256" key="2">
    <source>
        <dbReference type="ARBA" id="ARBA00006772"/>
    </source>
</evidence>
<dbReference type="GO" id="GO:0005886">
    <property type="term" value="C:plasma membrane"/>
    <property type="evidence" value="ECO:0007669"/>
    <property type="project" value="TreeGrafter"/>
</dbReference>
<dbReference type="GO" id="GO:0008514">
    <property type="term" value="F:organic anion transmembrane transporter activity"/>
    <property type="evidence" value="ECO:0007669"/>
    <property type="project" value="UniProtKB-ARBA"/>
</dbReference>
<evidence type="ECO:0000313" key="11">
    <source>
        <dbReference type="Proteomes" id="UP000294292"/>
    </source>
</evidence>
<sequence>MKKKILLSISVILYCIFLLPFFEWDIKVKAVVLLFIIQILWIGRVFPLAFSSILLMIMLSFHFFSFEETMSYFGSGIIWLLFATFIISHAFIKTGLASRIALKMLRLSSGSGKKLVFISFLIMFVLSVLIPSNVGKGSLIASVLDSIVTNLKKISKVTNLSKSLFIGLTYVVALSGSFVATGASSTIYAYGLLSEITDEMNYLNWIMLFLPPIFLFIVLLWLLFILIYPPEAIESKVVVNLIDEKMGELGSITVDEIKVLCIIGLAVILWITEGFHHFSVPLIALLSASLTVMPVIGIWNWETARKKVDWDMILFFAGTLMVAKMLIETGAVDWIANVIVLKFTGYSPILLLIFMIVVTALIRIVFVNVLGFLTIMIPIAITVGNNVTGLTSLEIAMAVFLTGVPGFLLITQSPVHLISYSYGHFTEKDLLRFGMFSTIIWLLVVLGSVLFYWNTIITVH</sequence>
<feature type="transmembrane region" description="Helical" evidence="9">
    <location>
        <begin position="308"/>
        <end position="327"/>
    </location>
</feature>
<feature type="transmembrane region" description="Helical" evidence="9">
    <location>
        <begin position="70"/>
        <end position="92"/>
    </location>
</feature>
<gene>
    <name evidence="10" type="ORF">E2636_16930</name>
</gene>
<feature type="transmembrane region" description="Helical" evidence="9">
    <location>
        <begin position="249"/>
        <end position="272"/>
    </location>
</feature>
<dbReference type="KEGG" id="panc:E2636_16930"/>
<name>A0A4P7A130_9BACL</name>
<feature type="transmembrane region" description="Helical" evidence="9">
    <location>
        <begin position="6"/>
        <end position="24"/>
    </location>
</feature>
<organism evidence="10 11">
    <name type="scientific">Paenisporosarcina antarctica</name>
    <dbReference type="NCBI Taxonomy" id="417367"/>
    <lineage>
        <taxon>Bacteria</taxon>
        <taxon>Bacillati</taxon>
        <taxon>Bacillota</taxon>
        <taxon>Bacilli</taxon>
        <taxon>Bacillales</taxon>
        <taxon>Caryophanaceae</taxon>
        <taxon>Paenisporosarcina</taxon>
    </lineage>
</organism>
<evidence type="ECO:0000313" key="10">
    <source>
        <dbReference type="EMBL" id="QBP42720.1"/>
    </source>
</evidence>
<dbReference type="GO" id="GO:0015293">
    <property type="term" value="F:symporter activity"/>
    <property type="evidence" value="ECO:0007669"/>
    <property type="project" value="UniProtKB-KW"/>
</dbReference>
<evidence type="ECO:0000256" key="3">
    <source>
        <dbReference type="ARBA" id="ARBA00020150"/>
    </source>
</evidence>
<keyword evidence="5" id="KW-0769">Symport</keyword>
<dbReference type="PANTHER" id="PTHR10283:SF82">
    <property type="entry name" value="SOLUTE CARRIER FAMILY 13 MEMBER 2"/>
    <property type="match status" value="1"/>
</dbReference>
<dbReference type="InterPro" id="IPR001898">
    <property type="entry name" value="SLC13A/DASS"/>
</dbReference>
<evidence type="ECO:0000256" key="7">
    <source>
        <dbReference type="ARBA" id="ARBA00023136"/>
    </source>
</evidence>
<feature type="transmembrane region" description="Helical" evidence="9">
    <location>
        <begin position="31"/>
        <end position="64"/>
    </location>
</feature>
<feature type="transmembrane region" description="Helical" evidence="9">
    <location>
        <begin position="395"/>
        <end position="418"/>
    </location>
</feature>
<comment type="similarity">
    <text evidence="2">Belongs to the SLC13A/DASS transporter (TC 2.A.47) family. NADC subfamily.</text>
</comment>
<keyword evidence="11" id="KW-1185">Reference proteome</keyword>
<keyword evidence="7 9" id="KW-0472">Membrane</keyword>
<dbReference type="OrthoDB" id="2339361at2"/>
<evidence type="ECO:0000256" key="5">
    <source>
        <dbReference type="ARBA" id="ARBA00022847"/>
    </source>
</evidence>
<feature type="transmembrane region" description="Helical" evidence="9">
    <location>
        <begin position="365"/>
        <end position="383"/>
    </location>
</feature>
<dbReference type="Proteomes" id="UP000294292">
    <property type="component" value="Chromosome"/>
</dbReference>
<feature type="transmembrane region" description="Helical" evidence="9">
    <location>
        <begin position="430"/>
        <end position="453"/>
    </location>
</feature>
<feature type="transmembrane region" description="Helical" evidence="9">
    <location>
        <begin position="164"/>
        <end position="190"/>
    </location>
</feature>
<dbReference type="EMBL" id="CP038015">
    <property type="protein sequence ID" value="QBP42720.1"/>
    <property type="molecule type" value="Genomic_DNA"/>
</dbReference>
<keyword evidence="6 9" id="KW-1133">Transmembrane helix</keyword>
<comment type="subcellular location">
    <subcellularLocation>
        <location evidence="1">Membrane</location>
        <topology evidence="1">Multi-pass membrane protein</topology>
    </subcellularLocation>
</comment>
<evidence type="ECO:0000256" key="1">
    <source>
        <dbReference type="ARBA" id="ARBA00004141"/>
    </source>
</evidence>
<keyword evidence="4 9" id="KW-0812">Transmembrane</keyword>
<proteinExistence type="inferred from homology"/>
<evidence type="ECO:0000256" key="4">
    <source>
        <dbReference type="ARBA" id="ARBA00022692"/>
    </source>
</evidence>
<dbReference type="PANTHER" id="PTHR10283">
    <property type="entry name" value="SOLUTE CARRIER FAMILY 13 MEMBER"/>
    <property type="match status" value="1"/>
</dbReference>
<feature type="transmembrane region" description="Helical" evidence="9">
    <location>
        <begin position="278"/>
        <end position="301"/>
    </location>
</feature>
<reference evidence="10 11" key="1">
    <citation type="submission" date="2019-03" db="EMBL/GenBank/DDBJ databases">
        <title>Complete genome sequence of Paenisporosarcina antarctica CGMCC 1.6503T.</title>
        <authorList>
            <person name="Rong J.-C."/>
            <person name="Chi N.-Y."/>
            <person name="Zhang Q.-F."/>
        </authorList>
    </citation>
    <scope>NUCLEOTIDE SEQUENCE [LARGE SCALE GENOMIC DNA]</scope>
    <source>
        <strain evidence="10 11">CGMCC 1.6503</strain>
    </source>
</reference>
<accession>A0A4P7A130</accession>
<evidence type="ECO:0000256" key="8">
    <source>
        <dbReference type="ARBA" id="ARBA00031174"/>
    </source>
</evidence>
<feature type="transmembrane region" description="Helical" evidence="9">
    <location>
        <begin position="339"/>
        <end position="358"/>
    </location>
</feature>
<dbReference type="AlphaFoldDB" id="A0A4P7A130"/>
<feature type="transmembrane region" description="Helical" evidence="9">
    <location>
        <begin position="112"/>
        <end position="130"/>
    </location>
</feature>
<dbReference type="GO" id="GO:1905039">
    <property type="term" value="P:carboxylic acid transmembrane transport"/>
    <property type="evidence" value="ECO:0007669"/>
    <property type="project" value="UniProtKB-ARBA"/>
</dbReference>
<evidence type="ECO:0000256" key="6">
    <source>
        <dbReference type="ARBA" id="ARBA00022989"/>
    </source>
</evidence>
<evidence type="ECO:0000256" key="9">
    <source>
        <dbReference type="SAM" id="Phobius"/>
    </source>
</evidence>
<keyword evidence="5" id="KW-0813">Transport</keyword>